<accession>A0A0B5AWI5</accession>
<keyword evidence="4" id="KW-0949">S-adenosyl-L-methionine</keyword>
<organism evidence="8 9">
    <name type="scientific">Jeotgalibacillus malaysiensis</name>
    <dbReference type="NCBI Taxonomy" id="1508404"/>
    <lineage>
        <taxon>Bacteria</taxon>
        <taxon>Bacillati</taxon>
        <taxon>Bacillota</taxon>
        <taxon>Bacilli</taxon>
        <taxon>Bacillales</taxon>
        <taxon>Caryophanaceae</taxon>
        <taxon>Jeotgalibacillus</taxon>
    </lineage>
</organism>
<sequence length="216" mass="24409">MYEALNWASSYLEDHDREAFAAELLLRHITGLDRTKFFMELREELSEEHLRTFGKALDQHVSGVPVQHIIGHEEFYGRRFLVNGDVLIPRPETEELIFYMLERADRIFAKKKDISAVDIGTGSGVIAVTMKLERPDWQVSATDLSKAALATAKKNAKLLKADVEFIQGDLLQPLSGKSLTYSCQTHPTFRIAISAQCQKSSQNTNHTQPFSQTKKA</sequence>
<dbReference type="PANTHER" id="PTHR18895">
    <property type="entry name" value="HEMK METHYLTRANSFERASE"/>
    <property type="match status" value="1"/>
</dbReference>
<name>A0A0B5AWI5_9BACL</name>
<feature type="domain" description="Release factor glutamine methyltransferase N-terminal" evidence="7">
    <location>
        <begin position="3"/>
        <end position="71"/>
    </location>
</feature>
<dbReference type="NCBIfam" id="TIGR00536">
    <property type="entry name" value="hemK_fam"/>
    <property type="match status" value="1"/>
</dbReference>
<dbReference type="GO" id="GO:0032259">
    <property type="term" value="P:methylation"/>
    <property type="evidence" value="ECO:0007669"/>
    <property type="project" value="UniProtKB-KW"/>
</dbReference>
<dbReference type="EMBL" id="CP009416">
    <property type="protein sequence ID" value="AJD92354.1"/>
    <property type="molecule type" value="Genomic_DNA"/>
</dbReference>
<dbReference type="InterPro" id="IPR040758">
    <property type="entry name" value="PrmC_N"/>
</dbReference>
<evidence type="ECO:0000259" key="7">
    <source>
        <dbReference type="Pfam" id="PF17827"/>
    </source>
</evidence>
<dbReference type="Pfam" id="PF05175">
    <property type="entry name" value="MTS"/>
    <property type="match status" value="1"/>
</dbReference>
<gene>
    <name evidence="8" type="ORF">JMA_30370</name>
</gene>
<keyword evidence="3" id="KW-0808">Transferase</keyword>
<evidence type="ECO:0000256" key="5">
    <source>
        <dbReference type="ARBA" id="ARBA00048391"/>
    </source>
</evidence>
<keyword evidence="2" id="KW-0489">Methyltransferase</keyword>
<dbReference type="Pfam" id="PF17827">
    <property type="entry name" value="PrmC_N"/>
    <property type="match status" value="1"/>
</dbReference>
<evidence type="ECO:0000313" key="8">
    <source>
        <dbReference type="EMBL" id="AJD92354.1"/>
    </source>
</evidence>
<evidence type="ECO:0000313" key="9">
    <source>
        <dbReference type="Proteomes" id="UP000031449"/>
    </source>
</evidence>
<dbReference type="InterPro" id="IPR007848">
    <property type="entry name" value="Small_mtfrase_dom"/>
</dbReference>
<evidence type="ECO:0000256" key="3">
    <source>
        <dbReference type="ARBA" id="ARBA00022679"/>
    </source>
</evidence>
<dbReference type="AlphaFoldDB" id="A0A0B5AWI5"/>
<dbReference type="KEGG" id="jeo:JMA_30370"/>
<dbReference type="Gene3D" id="3.40.50.150">
    <property type="entry name" value="Vaccinia Virus protein VP39"/>
    <property type="match status" value="1"/>
</dbReference>
<keyword evidence="9" id="KW-1185">Reference proteome</keyword>
<proteinExistence type="predicted"/>
<feature type="domain" description="Methyltransferase small" evidence="6">
    <location>
        <begin position="110"/>
        <end position="177"/>
    </location>
</feature>
<dbReference type="HOGENOM" id="CLU_111079_0_0_9"/>
<dbReference type="Proteomes" id="UP000031449">
    <property type="component" value="Chromosome"/>
</dbReference>
<dbReference type="GO" id="GO:0102559">
    <property type="term" value="F:peptide chain release factor N(5)-glutamine methyltransferase activity"/>
    <property type="evidence" value="ECO:0007669"/>
    <property type="project" value="UniProtKB-EC"/>
</dbReference>
<evidence type="ECO:0000256" key="2">
    <source>
        <dbReference type="ARBA" id="ARBA00022603"/>
    </source>
</evidence>
<comment type="catalytic activity">
    <reaction evidence="5">
        <text>L-glutaminyl-[peptide chain release factor] + S-adenosyl-L-methionine = N(5)-methyl-L-glutaminyl-[peptide chain release factor] + S-adenosyl-L-homocysteine + H(+)</text>
        <dbReference type="Rhea" id="RHEA:42896"/>
        <dbReference type="Rhea" id="RHEA-COMP:10271"/>
        <dbReference type="Rhea" id="RHEA-COMP:10272"/>
        <dbReference type="ChEBI" id="CHEBI:15378"/>
        <dbReference type="ChEBI" id="CHEBI:30011"/>
        <dbReference type="ChEBI" id="CHEBI:57856"/>
        <dbReference type="ChEBI" id="CHEBI:59789"/>
        <dbReference type="ChEBI" id="CHEBI:61891"/>
        <dbReference type="EC" id="2.1.1.297"/>
    </reaction>
</comment>
<dbReference type="Gene3D" id="1.10.8.10">
    <property type="entry name" value="DNA helicase RuvA subunit, C-terminal domain"/>
    <property type="match status" value="1"/>
</dbReference>
<dbReference type="CDD" id="cd02440">
    <property type="entry name" value="AdoMet_MTases"/>
    <property type="match status" value="1"/>
</dbReference>
<reference evidence="8 9" key="1">
    <citation type="submission" date="2014-08" db="EMBL/GenBank/DDBJ databases">
        <title>Complete genome of a marine bacteria Jeotgalibacillus malaysiensis.</title>
        <authorList>
            <person name="Yaakop A.S."/>
            <person name="Chan K.-G."/>
            <person name="Goh K.M."/>
        </authorList>
    </citation>
    <scope>NUCLEOTIDE SEQUENCE [LARGE SCALE GENOMIC DNA]</scope>
    <source>
        <strain evidence="8 9">D5</strain>
    </source>
</reference>
<evidence type="ECO:0000256" key="1">
    <source>
        <dbReference type="ARBA" id="ARBA00012771"/>
    </source>
</evidence>
<dbReference type="InterPro" id="IPR050320">
    <property type="entry name" value="N5-glutamine_MTase"/>
</dbReference>
<protein>
    <recommendedName>
        <fullName evidence="1">peptide chain release factor N(5)-glutamine methyltransferase</fullName>
        <ecNumber evidence="1">2.1.1.297</ecNumber>
    </recommendedName>
</protein>
<evidence type="ECO:0000256" key="4">
    <source>
        <dbReference type="ARBA" id="ARBA00022691"/>
    </source>
</evidence>
<dbReference type="SUPFAM" id="SSF53335">
    <property type="entry name" value="S-adenosyl-L-methionine-dependent methyltransferases"/>
    <property type="match status" value="1"/>
</dbReference>
<dbReference type="PANTHER" id="PTHR18895:SF74">
    <property type="entry name" value="MTRF1L RELEASE FACTOR GLUTAMINE METHYLTRANSFERASE"/>
    <property type="match status" value="1"/>
</dbReference>
<dbReference type="EC" id="2.1.1.297" evidence="1"/>
<evidence type="ECO:0000259" key="6">
    <source>
        <dbReference type="Pfam" id="PF05175"/>
    </source>
</evidence>
<dbReference type="BioCyc" id="JESP1508404:G14D9-12318-MONOMER"/>
<dbReference type="STRING" id="1508404.JMA_30370"/>
<dbReference type="InterPro" id="IPR029063">
    <property type="entry name" value="SAM-dependent_MTases_sf"/>
</dbReference>
<dbReference type="InterPro" id="IPR004556">
    <property type="entry name" value="HemK-like"/>
</dbReference>